<evidence type="ECO:0000313" key="1">
    <source>
        <dbReference type="EMBL" id="RXW24883.1"/>
    </source>
</evidence>
<proteinExistence type="predicted"/>
<gene>
    <name evidence="1" type="ORF">EST38_g922</name>
</gene>
<reference evidence="1 2" key="1">
    <citation type="submission" date="2019-01" db="EMBL/GenBank/DDBJ databases">
        <title>Draft genome sequence of Psathyrella aberdarensis IHI B618.</title>
        <authorList>
            <person name="Buettner E."/>
            <person name="Kellner H."/>
        </authorList>
    </citation>
    <scope>NUCLEOTIDE SEQUENCE [LARGE SCALE GENOMIC DNA]</scope>
    <source>
        <strain evidence="1 2">IHI B618</strain>
    </source>
</reference>
<evidence type="ECO:0000313" key="2">
    <source>
        <dbReference type="Proteomes" id="UP000290288"/>
    </source>
</evidence>
<keyword evidence="2" id="KW-1185">Reference proteome</keyword>
<organism evidence="1 2">
    <name type="scientific">Candolleomyces aberdarensis</name>
    <dbReference type="NCBI Taxonomy" id="2316362"/>
    <lineage>
        <taxon>Eukaryota</taxon>
        <taxon>Fungi</taxon>
        <taxon>Dikarya</taxon>
        <taxon>Basidiomycota</taxon>
        <taxon>Agaricomycotina</taxon>
        <taxon>Agaricomycetes</taxon>
        <taxon>Agaricomycetidae</taxon>
        <taxon>Agaricales</taxon>
        <taxon>Agaricineae</taxon>
        <taxon>Psathyrellaceae</taxon>
        <taxon>Candolleomyces</taxon>
    </lineage>
</organism>
<dbReference type="EMBL" id="SDEE01000012">
    <property type="protein sequence ID" value="RXW24883.1"/>
    <property type="molecule type" value="Genomic_DNA"/>
</dbReference>
<protein>
    <submittedName>
        <fullName evidence="1">Uncharacterized protein</fullName>
    </submittedName>
</protein>
<comment type="caution">
    <text evidence="1">The sequence shown here is derived from an EMBL/GenBank/DDBJ whole genome shotgun (WGS) entry which is preliminary data.</text>
</comment>
<dbReference type="AlphaFoldDB" id="A0A4Q2DXA4"/>
<dbReference type="OrthoDB" id="10346826at2759"/>
<sequence length="186" mass="20215">MDICAGFNERLLTVQLERGETLGRQGLAEEIHILPSKNIILGPYALTAIGKACAPFGSVVTMPSGRAWRPPVYDSNGKRVTGHYPLDHGVLLTLDNAREKGLVLSETSFDLVPTGNGGTHRPYNHIHFESTTAAHRPSQPDSPMEELQLKGDFDFKAKEASTSSLIHSSAKRMLLKPPTISITSVT</sequence>
<accession>A0A4Q2DXA4</accession>
<dbReference type="Proteomes" id="UP000290288">
    <property type="component" value="Unassembled WGS sequence"/>
</dbReference>
<name>A0A4Q2DXA4_9AGAR</name>